<feature type="signal peptide" evidence="5">
    <location>
        <begin position="1"/>
        <end position="20"/>
    </location>
</feature>
<dbReference type="GO" id="GO:0004177">
    <property type="term" value="F:aminopeptidase activity"/>
    <property type="evidence" value="ECO:0007669"/>
    <property type="project" value="UniProtKB-KW"/>
</dbReference>
<protein>
    <submittedName>
        <fullName evidence="7">Dipeptidyl aminopeptidase/acylaminoacyl peptidase</fullName>
    </submittedName>
</protein>
<dbReference type="GO" id="GO:0004252">
    <property type="term" value="F:serine-type endopeptidase activity"/>
    <property type="evidence" value="ECO:0007669"/>
    <property type="project" value="TreeGrafter"/>
</dbReference>
<dbReference type="InterPro" id="IPR029058">
    <property type="entry name" value="AB_hydrolase_fold"/>
</dbReference>
<dbReference type="SUPFAM" id="SSF82171">
    <property type="entry name" value="DPP6 N-terminal domain-like"/>
    <property type="match status" value="1"/>
</dbReference>
<dbReference type="AlphaFoldDB" id="A0A1H1P308"/>
<keyword evidence="8" id="KW-1185">Reference proteome</keyword>
<evidence type="ECO:0000256" key="1">
    <source>
        <dbReference type="ARBA" id="ARBA00010040"/>
    </source>
</evidence>
<evidence type="ECO:0000256" key="2">
    <source>
        <dbReference type="ARBA" id="ARBA00022670"/>
    </source>
</evidence>
<dbReference type="FunFam" id="3.40.50.1820:FF:000028">
    <property type="entry name" value="S9 family peptidase"/>
    <property type="match status" value="1"/>
</dbReference>
<dbReference type="InterPro" id="IPR001375">
    <property type="entry name" value="Peptidase_S9_cat"/>
</dbReference>
<evidence type="ECO:0000313" key="8">
    <source>
        <dbReference type="Proteomes" id="UP000199679"/>
    </source>
</evidence>
<proteinExistence type="inferred from homology"/>
<dbReference type="PANTHER" id="PTHR42776">
    <property type="entry name" value="SERINE PEPTIDASE S9 FAMILY MEMBER"/>
    <property type="match status" value="1"/>
</dbReference>
<evidence type="ECO:0000256" key="3">
    <source>
        <dbReference type="ARBA" id="ARBA00022729"/>
    </source>
</evidence>
<dbReference type="Gene3D" id="3.40.50.1820">
    <property type="entry name" value="alpha/beta hydrolase"/>
    <property type="match status" value="1"/>
</dbReference>
<evidence type="ECO:0000256" key="5">
    <source>
        <dbReference type="SAM" id="SignalP"/>
    </source>
</evidence>
<comment type="similarity">
    <text evidence="1">Belongs to the peptidase S9C family.</text>
</comment>
<organism evidence="7 8">
    <name type="scientific">Mucilaginibacter mallensis</name>
    <dbReference type="NCBI Taxonomy" id="652787"/>
    <lineage>
        <taxon>Bacteria</taxon>
        <taxon>Pseudomonadati</taxon>
        <taxon>Bacteroidota</taxon>
        <taxon>Sphingobacteriia</taxon>
        <taxon>Sphingobacteriales</taxon>
        <taxon>Sphingobacteriaceae</taxon>
        <taxon>Mucilaginibacter</taxon>
    </lineage>
</organism>
<keyword evidence="7" id="KW-0031">Aminopeptidase</keyword>
<keyword evidence="4" id="KW-0378">Hydrolase</keyword>
<evidence type="ECO:0000256" key="4">
    <source>
        <dbReference type="ARBA" id="ARBA00022801"/>
    </source>
</evidence>
<feature type="chain" id="PRO_5009256133" evidence="5">
    <location>
        <begin position="21"/>
        <end position="638"/>
    </location>
</feature>
<accession>A0A1H1P308</accession>
<dbReference type="STRING" id="652787.SAMN05216490_0457"/>
<feature type="domain" description="Peptidase S9 prolyl oligopeptidase catalytic" evidence="6">
    <location>
        <begin position="427"/>
        <end position="638"/>
    </location>
</feature>
<name>A0A1H1P308_MUCMA</name>
<gene>
    <name evidence="7" type="ORF">SAMN05216490_0457</name>
</gene>
<dbReference type="SUPFAM" id="SSF53474">
    <property type="entry name" value="alpha/beta-Hydrolases"/>
    <property type="match status" value="1"/>
</dbReference>
<keyword evidence="2" id="KW-0645">Protease</keyword>
<dbReference type="Gene3D" id="2.120.10.30">
    <property type="entry name" value="TolB, C-terminal domain"/>
    <property type="match status" value="1"/>
</dbReference>
<dbReference type="InterPro" id="IPR011042">
    <property type="entry name" value="6-blade_b-propeller_TolB-like"/>
</dbReference>
<dbReference type="RefSeq" id="WP_197684550.1">
    <property type="nucleotide sequence ID" value="NZ_LT629740.1"/>
</dbReference>
<evidence type="ECO:0000259" key="6">
    <source>
        <dbReference type="Pfam" id="PF00326"/>
    </source>
</evidence>
<dbReference type="Pfam" id="PF00326">
    <property type="entry name" value="Peptidase_S9"/>
    <property type="match status" value="1"/>
</dbReference>
<sequence length="638" mass="71595">MKNRSIFLLILLISGMTAQAQNLMTPELLWKLGRVSGKGISKDGKYVVFSVGTPDVAANKINNKTYKIALTGGPAIPVTNVDEVLTDTKISPDGKYKISSKDVKVKKIAGSDFYPGLTKSNVLIYDSLNYRHWDTWEDGKFGHVMLTPIVNGKPGKAKDLMPGEPYDCPLKPDGGDEGYVWSSDGKRVVYSCKKKFGTAYAISTNTDIYAYDIASGVTINLTADNPGYDVQPSFNKQGQMAWLQMKRDGYESDKQDLVATTGDFKLNLTGNRDDIHVSGYKWAEDGRSLFFTAAVNGTSQLFNVTYPGLTRMMPIVTQVTNGDFDINDIVGQKGNTLVVTRADYNHANELYTVDVTNGYMKQLSHVNDAIYGSIGMCKTERRSVKTVDGKDMLVWVVYPPKFDPAKKYPALLFCEGGPQSALTQFYSFRWNIQLMASKGYIVVLPNRRGMPGHGTAWNEEISKDHGGLAMQDYLSATDDMLKEPFVDKTRFGCVGASYGGYSVYMLAGMHKKRFKTFIAHDGIFDFRSMYGTTEEMWFPNWDYGGPYWDKDNAAAQKSYREFSPSNFVANWDTPILIFHGEKDFRVPLEQGLQAFQAAQLQGIKSKLVVMQDENHWVLHPQNALVWQYEFFKWLNETL</sequence>
<reference evidence="7 8" key="1">
    <citation type="submission" date="2016-10" db="EMBL/GenBank/DDBJ databases">
        <authorList>
            <person name="de Groot N.N."/>
        </authorList>
    </citation>
    <scope>NUCLEOTIDE SEQUENCE [LARGE SCALE GENOMIC DNA]</scope>
    <source>
        <strain evidence="7 8">MP1X4</strain>
    </source>
</reference>
<dbReference type="GO" id="GO:0006508">
    <property type="term" value="P:proteolysis"/>
    <property type="evidence" value="ECO:0007669"/>
    <property type="project" value="UniProtKB-KW"/>
</dbReference>
<evidence type="ECO:0000313" key="7">
    <source>
        <dbReference type="EMBL" id="SDS05638.1"/>
    </source>
</evidence>
<dbReference type="Proteomes" id="UP000199679">
    <property type="component" value="Chromosome I"/>
</dbReference>
<dbReference type="PANTHER" id="PTHR42776:SF13">
    <property type="entry name" value="DIPEPTIDYL-PEPTIDASE 5"/>
    <property type="match status" value="1"/>
</dbReference>
<keyword evidence="3 5" id="KW-0732">Signal</keyword>
<dbReference type="EMBL" id="LT629740">
    <property type="protein sequence ID" value="SDS05638.1"/>
    <property type="molecule type" value="Genomic_DNA"/>
</dbReference>